<dbReference type="EMBL" id="WQKZ01000015">
    <property type="protein sequence ID" value="MVN79308.1"/>
    <property type="molecule type" value="Genomic_DNA"/>
</dbReference>
<sequence length="1264" mass="143245">MNTVLNPTAAEIDFWSDKVESKALFPELVRRLIVATTPHLLRIDFPSGDSIYEAGWDGITLNSVGNSFVPEGSTGWELGTTGDKVSKARKDYTERTKKPRELTPSTTTFILVSSRNWSATSKRQFVQEKQAEGHWKAVRVYDAKDLEVWLTAAPAVQYWFSRLIGKRPTGVTDIDSYWADWTAQTHPTVLPFSLLVLGRQKETAEVHTWLKGEDGILSLRADSQSEAVAFFIATIQELPDHERATYYSRCLVVLNPEAWHELVSSFTSLLIVPLFDDRSMVSGALRQGHRIIVPLDQTEVNWKNKAVELPRLPLLEVTEALQNQGFLHEKAYILAGIARRSFAAFRRALAEHSAISQPAWAHTEHPSILIAALLAGSWDEQRERDTEAVAQVANLPYAEVKAQLMRWRVVADPPVRLVGHVWYIVDVADVWSLVSSNVTKEQLDRFRQVVVSVLGSIPPRYDLPAEEWYRADMLGKKSPYSGTLRKSLATTLAYLGAINEPLLETDTTTGDLAVRLVMQLLQAANTDWRIWSALSHNLRLLAEAAPSTFLQAVSAGLSGDEPPVLKLFEERQDLLNTSSDHPGLLWALEVLAWSPSYLLPSTLLLAKLVRLAPHGKLNNRPINSLREIFLLWYPHTTATLDQRLQILDELQRQEPEVASHLLTYLTPKARSISTGTATPRWRDWVTARNVTRREVYEATLDIQARLLREAKQDVARWVSIIEDLPELPYDQQELVVQQLYELSREITADAERMRLRDSIRELVSSHRSFHDTDWAMPPVTVNRLAEVMEEFEPVNVILKYAWLFDSWPLLPEGREQDHNAYSTAISERQREALTTIHAQGGLEIVLSFIPHVKGPAALGHTLVQAKLENEEQSLALVTEYLKCDDEAKAAFGLGVAGALAASKAEAERIEWVEDTLQSHSALWSPIQQAEWLVRLTKPTPQIWKLVSQLAEAGQNHYWRTMPYFFVEEEDTEQGVRFFLQYQHPGKAAELLSGRLHDQKPISTDLATEVLEELLLKPAESYPSSHIVENVIEYLAEAPDADRVRVIRLEYNFLTVSYNYRSSLKPKLIYQELSDNPGLFVDLVTRLFRAEGEEPRVLTSEESDRSMGIWELLESWRTVPGTDREGNIDKDHLFAWVDQVREALRNGRQSSGDERVGQLLSGSPKGTDGIWPHEAVRAVFEKAASPDMEQGFIVGHYNSRGVTTRNPYEGGKQEYALAKEYYDYATAVEFSYPRTAEVLRWIAKDYEQRARREDIDASLSQDLNL</sequence>
<gene>
    <name evidence="1" type="ORF">GO988_23495</name>
</gene>
<name>A0A7K1TLL0_9BACT</name>
<proteinExistence type="predicted"/>
<evidence type="ECO:0000313" key="2">
    <source>
        <dbReference type="Proteomes" id="UP000441336"/>
    </source>
</evidence>
<dbReference type="Proteomes" id="UP000441336">
    <property type="component" value="Unassembled WGS sequence"/>
</dbReference>
<evidence type="ECO:0000313" key="1">
    <source>
        <dbReference type="EMBL" id="MVN79308.1"/>
    </source>
</evidence>
<accession>A0A7K1TLL0</accession>
<organism evidence="1 2">
    <name type="scientific">Hymenobacter ginkgonis</name>
    <dbReference type="NCBI Taxonomy" id="2682976"/>
    <lineage>
        <taxon>Bacteria</taxon>
        <taxon>Pseudomonadati</taxon>
        <taxon>Bacteroidota</taxon>
        <taxon>Cytophagia</taxon>
        <taxon>Cytophagales</taxon>
        <taxon>Hymenobacteraceae</taxon>
        <taxon>Hymenobacter</taxon>
    </lineage>
</organism>
<keyword evidence="2" id="KW-1185">Reference proteome</keyword>
<dbReference type="RefSeq" id="WP_157570085.1">
    <property type="nucleotide sequence ID" value="NZ_WQKZ01000015.1"/>
</dbReference>
<protein>
    <submittedName>
        <fullName evidence="1">Uncharacterized protein</fullName>
    </submittedName>
</protein>
<comment type="caution">
    <text evidence="1">The sequence shown here is derived from an EMBL/GenBank/DDBJ whole genome shotgun (WGS) entry which is preliminary data.</text>
</comment>
<dbReference type="AlphaFoldDB" id="A0A7K1TLL0"/>
<reference evidence="1 2" key="1">
    <citation type="submission" date="2019-12" db="EMBL/GenBank/DDBJ databases">
        <title>Hymenobacter sp. HMF4947 Genome sequencing and assembly.</title>
        <authorList>
            <person name="Kang H."/>
            <person name="Cha I."/>
            <person name="Kim H."/>
            <person name="Joh K."/>
        </authorList>
    </citation>
    <scope>NUCLEOTIDE SEQUENCE [LARGE SCALE GENOMIC DNA]</scope>
    <source>
        <strain evidence="1 2">HMF4947</strain>
    </source>
</reference>